<feature type="compositionally biased region" description="Polar residues" evidence="1">
    <location>
        <begin position="439"/>
        <end position="455"/>
    </location>
</feature>
<accession>A0ABQ8YLD3</accession>
<protein>
    <recommendedName>
        <fullName evidence="2">PH domain-containing protein</fullName>
    </recommendedName>
</protein>
<dbReference type="InterPro" id="IPR001849">
    <property type="entry name" value="PH_domain"/>
</dbReference>
<feature type="region of interest" description="Disordered" evidence="1">
    <location>
        <begin position="272"/>
        <end position="306"/>
    </location>
</feature>
<feature type="compositionally biased region" description="Basic and acidic residues" evidence="1">
    <location>
        <begin position="231"/>
        <end position="255"/>
    </location>
</feature>
<name>A0ABQ8YLD3_9EUKA</name>
<evidence type="ECO:0000256" key="1">
    <source>
        <dbReference type="SAM" id="MobiDB-lite"/>
    </source>
</evidence>
<comment type="caution">
    <text evidence="3">The sequence shown here is derived from an EMBL/GenBank/DDBJ whole genome shotgun (WGS) entry which is preliminary data.</text>
</comment>
<reference evidence="3" key="1">
    <citation type="submission" date="2022-08" db="EMBL/GenBank/DDBJ databases">
        <title>Novel sulfate-reducing endosymbionts in the free-living metamonad Anaeramoeba.</title>
        <authorList>
            <person name="Jerlstrom-Hultqvist J."/>
            <person name="Cepicka I."/>
            <person name="Gallot-Lavallee L."/>
            <person name="Salas-Leiva D."/>
            <person name="Curtis B.A."/>
            <person name="Zahonova K."/>
            <person name="Pipaliya S."/>
            <person name="Dacks J."/>
            <person name="Roger A.J."/>
        </authorList>
    </citation>
    <scope>NUCLEOTIDE SEQUENCE</scope>
    <source>
        <strain evidence="3">Schooner1</strain>
    </source>
</reference>
<evidence type="ECO:0000313" key="3">
    <source>
        <dbReference type="EMBL" id="KAJ6245435.1"/>
    </source>
</evidence>
<dbReference type="Gene3D" id="2.30.29.30">
    <property type="entry name" value="Pleckstrin-homology domain (PH domain)/Phosphotyrosine-binding domain (PTB)"/>
    <property type="match status" value="2"/>
</dbReference>
<evidence type="ECO:0000259" key="2">
    <source>
        <dbReference type="PROSITE" id="PS50003"/>
    </source>
</evidence>
<dbReference type="SMART" id="SM00568">
    <property type="entry name" value="GRAM"/>
    <property type="match status" value="1"/>
</dbReference>
<feature type="region of interest" description="Disordered" evidence="1">
    <location>
        <begin position="424"/>
        <end position="455"/>
    </location>
</feature>
<dbReference type="PROSITE" id="PS50003">
    <property type="entry name" value="PH_DOMAIN"/>
    <property type="match status" value="1"/>
</dbReference>
<dbReference type="SMART" id="SM00233">
    <property type="entry name" value="PH"/>
    <property type="match status" value="1"/>
</dbReference>
<feature type="compositionally biased region" description="Basic and acidic residues" evidence="1">
    <location>
        <begin position="131"/>
        <end position="143"/>
    </location>
</feature>
<feature type="domain" description="PH" evidence="2">
    <location>
        <begin position="316"/>
        <end position="419"/>
    </location>
</feature>
<gene>
    <name evidence="3" type="ORF">M0813_20389</name>
</gene>
<dbReference type="InterPro" id="IPR011993">
    <property type="entry name" value="PH-like_dom_sf"/>
</dbReference>
<dbReference type="Proteomes" id="UP001150062">
    <property type="component" value="Unassembled WGS sequence"/>
</dbReference>
<evidence type="ECO:0000313" key="4">
    <source>
        <dbReference type="Proteomes" id="UP001150062"/>
    </source>
</evidence>
<keyword evidence="4" id="KW-1185">Reference proteome</keyword>
<organism evidence="3 4">
    <name type="scientific">Anaeramoeba flamelloides</name>
    <dbReference type="NCBI Taxonomy" id="1746091"/>
    <lineage>
        <taxon>Eukaryota</taxon>
        <taxon>Metamonada</taxon>
        <taxon>Anaeramoebidae</taxon>
        <taxon>Anaeramoeba</taxon>
    </lineage>
</organism>
<feature type="region of interest" description="Disordered" evidence="1">
    <location>
        <begin position="555"/>
        <end position="580"/>
    </location>
</feature>
<dbReference type="SUPFAM" id="SSF50729">
    <property type="entry name" value="PH domain-like"/>
    <property type="match status" value="1"/>
</dbReference>
<dbReference type="PANTHER" id="PTHR23319:SF4">
    <property type="entry name" value="GRAM DOMAIN CONTAINING 1B, ISOFORM E"/>
    <property type="match status" value="1"/>
</dbReference>
<dbReference type="EMBL" id="JAOAOG010000145">
    <property type="protein sequence ID" value="KAJ6245435.1"/>
    <property type="molecule type" value="Genomic_DNA"/>
</dbReference>
<dbReference type="InterPro" id="IPR004182">
    <property type="entry name" value="GRAM"/>
</dbReference>
<feature type="region of interest" description="Disordered" evidence="1">
    <location>
        <begin position="215"/>
        <end position="255"/>
    </location>
</feature>
<dbReference type="PANTHER" id="PTHR23319">
    <property type="entry name" value="GRAM DOMAIN CONTAINING 1B, ISOFORM E"/>
    <property type="match status" value="1"/>
</dbReference>
<feature type="compositionally biased region" description="Acidic residues" evidence="1">
    <location>
        <begin position="215"/>
        <end position="230"/>
    </location>
</feature>
<feature type="region of interest" description="Disordered" evidence="1">
    <location>
        <begin position="131"/>
        <end position="157"/>
    </location>
</feature>
<feature type="compositionally biased region" description="Basic residues" evidence="1">
    <location>
        <begin position="273"/>
        <end position="306"/>
    </location>
</feature>
<dbReference type="InterPro" id="IPR051482">
    <property type="entry name" value="Cholesterol_transport"/>
</dbReference>
<dbReference type="Pfam" id="PF02893">
    <property type="entry name" value="GRAM"/>
    <property type="match status" value="1"/>
</dbReference>
<sequence>MIKISTKEKLQSKFDLSTKEPILQQYRCALRQSNGLLRQGWLYLTPLSVIFYSNIFGIRKTIKTPFSKCSMIFGTTFLKFPNSIKITRNDNKESLFFTSFLSRDQCLRNLHKTLKEYKKNEAMQLLSKHKTSIENDNGDHSSDENYDPSGGEGEQEEEFGSKFNFQELNQTKNSQSFHLKTDSKNSIQCIDSEFKEVESETKTNYESKAKLYLETESEIESEIESESETESETKTKTKTRIESEPQTKIEIQSRSEKEHEWELGLDIDSKTEMRKKKRVKKKKKKKKKKKDHEKEKGMKKHLKSKEKKKVKNFVSDSIREGYLKIYKKFDNRWVIRFFKILINGKKQKIVCLYMNEHSTNPIGELNINNIKIDPNLKKNKESGEFLFKIKLKKNKIFKLIAENEQVTLEWIKAFQFNVNNKTNSNLNNENGNDANSNSEHNINLDSNENGDANGNQPIITNQNNNFAKVKKPRKNYLNNLINYWSRSINFKKLNQRVEFKITFIIITSIFIFHFFNLAFNTLPNNTPPNDLDEIFEKNQKKFDYLRNFLKNKQKADIVEPPTATENKNQFHQEQPENPNG</sequence>
<feature type="compositionally biased region" description="Low complexity" evidence="1">
    <location>
        <begin position="424"/>
        <end position="438"/>
    </location>
</feature>
<proteinExistence type="predicted"/>